<evidence type="ECO:0000313" key="1">
    <source>
        <dbReference type="EMBL" id="CAF5186643.1"/>
    </source>
</evidence>
<name>A0A8S3HQB7_9BILA</name>
<dbReference type="Proteomes" id="UP000676336">
    <property type="component" value="Unassembled WGS sequence"/>
</dbReference>
<dbReference type="EMBL" id="CAJOBI010322062">
    <property type="protein sequence ID" value="CAF5186643.1"/>
    <property type="molecule type" value="Genomic_DNA"/>
</dbReference>
<proteinExistence type="predicted"/>
<sequence>AYRKLNSPQDDMLE</sequence>
<organism evidence="1 2">
    <name type="scientific">Rotaria magnacalcarata</name>
    <dbReference type="NCBI Taxonomy" id="392030"/>
    <lineage>
        <taxon>Eukaryota</taxon>
        <taxon>Metazoa</taxon>
        <taxon>Spiralia</taxon>
        <taxon>Gnathifera</taxon>
        <taxon>Rotifera</taxon>
        <taxon>Eurotatoria</taxon>
        <taxon>Bdelloidea</taxon>
        <taxon>Philodinida</taxon>
        <taxon>Philodinidae</taxon>
        <taxon>Rotaria</taxon>
    </lineage>
</organism>
<comment type="caution">
    <text evidence="1">The sequence shown here is derived from an EMBL/GenBank/DDBJ whole genome shotgun (WGS) entry which is preliminary data.</text>
</comment>
<evidence type="ECO:0000313" key="2">
    <source>
        <dbReference type="Proteomes" id="UP000676336"/>
    </source>
</evidence>
<reference evidence="1" key="1">
    <citation type="submission" date="2021-02" db="EMBL/GenBank/DDBJ databases">
        <authorList>
            <person name="Nowell W R."/>
        </authorList>
    </citation>
    <scope>NUCLEOTIDE SEQUENCE</scope>
</reference>
<protein>
    <submittedName>
        <fullName evidence="1">Uncharacterized protein</fullName>
    </submittedName>
</protein>
<feature type="non-terminal residue" evidence="1">
    <location>
        <position position="1"/>
    </location>
</feature>
<accession>A0A8S3HQB7</accession>
<gene>
    <name evidence="1" type="ORF">SMN809_LOCUS70716</name>
</gene>